<dbReference type="InterPro" id="IPR011836">
    <property type="entry name" value="YhdP"/>
</dbReference>
<dbReference type="Pfam" id="PF13116">
    <property type="entry name" value="YhdP"/>
    <property type="match status" value="1"/>
</dbReference>
<dbReference type="OrthoDB" id="8521382at2"/>
<keyword evidence="4" id="KW-1185">Reference proteome</keyword>
<dbReference type="STRING" id="51642.NSMM_520052"/>
<dbReference type="InterPro" id="IPR025263">
    <property type="entry name" value="YhdP_central"/>
</dbReference>
<evidence type="ECO:0000313" key="3">
    <source>
        <dbReference type="EMBL" id="SCZ86382.1"/>
    </source>
</evidence>
<gene>
    <name evidence="3" type="ORF">NSMM_520052</name>
</gene>
<dbReference type="PANTHER" id="PTHR38690:SF1">
    <property type="entry name" value="PROTEASE"/>
    <property type="match status" value="1"/>
</dbReference>
<proteinExistence type="predicted"/>
<accession>A0A1G5SH08</accession>
<sequence length="1311" mass="145471">MSFTGKRFMLNRFMSHYLVRLAGWCGLFSILLASTVLLSLRYWILPNIGDYREEIATVISRTAQQAIRIDGIEANWDGLRPHLLMHGVRVFDAAQNPVLIFSEIEGTVSWRSVLRGEINFHEIIIDQPALLIRRDMQGSLHVAGVALQASEDQGGFGDWLLHQRRVIVKQAAVFWQDEFRSAPVLYFDSVNFRLQNDRGGKQHRFGLQVRTSADLISGIDIRGDFMGASVKDWSAWQGRLYVNLQDFVLENWLQWLSLPDGYELAGGAGTFRAWLDIDRGELNEWTADIALQDTAIRFEEQLPWLWLDRLQGRLGQAWMPDFPEIGTYWYADHVGISLRDAAPLQIGSLVWQRFRKNREVALQHRLQIDRLDLGLLANLLPSLPLSEDWRNLALNLSPMGVASRMRLGWLENQPDKWMFSLQADFSNLSTQPYGGYPAVAGLSGTIRATESVGMMTLASQNLQITGEKSANQKWLFDSMTGQIGWRSLPEQGLTLLALGDLTFSGKEAAGSVHGYYRPAGLASNNKLVLDGSLSRGDLALLQKQLAWLPDKEIRQSVNDVSVAGKLGKTNFQVTGSLKDTDKSEQLAPEEVIAVSAQTEVRQVRMKLPDDLPEISNLSGRLSLQEDNLSASFAKGKIANIDLRNLDVALQGISTGVTAIQLNGEVSGDSGEMIDLVRKSHFVPSAEELLSHTRITGKGKLSLELDMAKNEKDFSVTKLKGRYQLIDNQIDIGRFVPDLNEINGGLVFTERGMVLEDLHGEIFGGPVSITSTTSPSGGLRLQADGRVNFDALTLDFSVMPESLLQLWGRFAKGSTAWKSTVDIEPDSVDVVVSSDLAGLELSLPAPLAKAATEKMPLHFQKHFTKPNQDLLTVRFGEVITAQFQRIREKPYHYQPIHTTIYFGKDSQPSTIVTGTIINGAISRLEWDQWRELIKLHGQLEVASGQVGRGLDGFLTQSAYLDLRIDQLEYLGSYFNKSHLMIDRQGDAWTARVTSREVDGDIGWSGPAPHQVNARLSKLIIPARAEQAAWLPVSRQQTPVDWPSINLTADKLVVDEEVLGRLTLSAEQRKNDWHLERLQIVYPDGELRAKGVWQNHMPPFAVNGNLRLQTTNIGSLLSRHGQKNWVARGEGKVEGDLQWNGKPTSIDFPSLSGNLNITAERGQLIKLKPGIGKLLGIFDLKSLPRRLMLDFNDLLGKGFGFDYLSGSITFDQGVATLHNALAIGSSANLALTGELDMVNETQSLNLKSFPSFGLATPVAGIASMITTLTLQNPFDRVLLSEYAITGSWDAPEVIKVGEGNGEIPGEKINKEGR</sequence>
<evidence type="ECO:0000256" key="1">
    <source>
        <dbReference type="SAM" id="Phobius"/>
    </source>
</evidence>
<dbReference type="EMBL" id="FMWO01000061">
    <property type="protein sequence ID" value="SCZ86382.1"/>
    <property type="molecule type" value="Genomic_DNA"/>
</dbReference>
<organism evidence="3 4">
    <name type="scientific">Nitrosomonas mobilis</name>
    <dbReference type="NCBI Taxonomy" id="51642"/>
    <lineage>
        <taxon>Bacteria</taxon>
        <taxon>Pseudomonadati</taxon>
        <taxon>Pseudomonadota</taxon>
        <taxon>Betaproteobacteria</taxon>
        <taxon>Nitrosomonadales</taxon>
        <taxon>Nitrosomonadaceae</taxon>
        <taxon>Nitrosomonas</taxon>
    </lineage>
</organism>
<name>A0A1G5SH08_9PROT</name>
<dbReference type="RefSeq" id="WP_090287391.1">
    <property type="nucleotide sequence ID" value="NZ_FMWO01000061.1"/>
</dbReference>
<dbReference type="NCBIfam" id="TIGR02099">
    <property type="entry name" value="YhdP family protein"/>
    <property type="match status" value="1"/>
</dbReference>
<reference evidence="3 4" key="1">
    <citation type="submission" date="2016-10" db="EMBL/GenBank/DDBJ databases">
        <authorList>
            <person name="de Groot N.N."/>
        </authorList>
    </citation>
    <scope>NUCLEOTIDE SEQUENCE [LARGE SCALE GENOMIC DNA]</scope>
    <source>
        <strain evidence="3">1</strain>
    </source>
</reference>
<keyword evidence="1" id="KW-1133">Transmembrane helix</keyword>
<dbReference type="Proteomes" id="UP000198729">
    <property type="component" value="Unassembled WGS sequence"/>
</dbReference>
<keyword evidence="1" id="KW-0812">Transmembrane</keyword>
<protein>
    <recommendedName>
        <fullName evidence="2">YhdP central domain-containing protein</fullName>
    </recommendedName>
</protein>
<dbReference type="PANTHER" id="PTHR38690">
    <property type="entry name" value="PROTEASE-RELATED"/>
    <property type="match status" value="1"/>
</dbReference>
<feature type="transmembrane region" description="Helical" evidence="1">
    <location>
        <begin position="21"/>
        <end position="44"/>
    </location>
</feature>
<keyword evidence="1" id="KW-0472">Membrane</keyword>
<evidence type="ECO:0000313" key="4">
    <source>
        <dbReference type="Proteomes" id="UP000198729"/>
    </source>
</evidence>
<feature type="domain" description="YhdP central" evidence="2">
    <location>
        <begin position="18"/>
        <end position="1291"/>
    </location>
</feature>
<evidence type="ECO:0000259" key="2">
    <source>
        <dbReference type="Pfam" id="PF13116"/>
    </source>
</evidence>